<dbReference type="EMBL" id="JADIMF010000141">
    <property type="protein sequence ID" value="MBO8469783.1"/>
    <property type="molecule type" value="Genomic_DNA"/>
</dbReference>
<gene>
    <name evidence="2" type="ORF">IAA72_08375</name>
</gene>
<evidence type="ECO:0000313" key="2">
    <source>
        <dbReference type="EMBL" id="MBO8469783.1"/>
    </source>
</evidence>
<organism evidence="2 3">
    <name type="scientific">Candidatus Ornithospirochaeta stercoravium</name>
    <dbReference type="NCBI Taxonomy" id="2840897"/>
    <lineage>
        <taxon>Bacteria</taxon>
        <taxon>Pseudomonadati</taxon>
        <taxon>Spirochaetota</taxon>
        <taxon>Spirochaetia</taxon>
        <taxon>Spirochaetales</taxon>
        <taxon>Spirochaetaceae</taxon>
        <taxon>Spirochaetaceae incertae sedis</taxon>
        <taxon>Candidatus Ornithospirochaeta</taxon>
    </lineage>
</organism>
<comment type="caution">
    <text evidence="2">The sequence shown here is derived from an EMBL/GenBank/DDBJ whole genome shotgun (WGS) entry which is preliminary data.</text>
</comment>
<evidence type="ECO:0000313" key="3">
    <source>
        <dbReference type="Proteomes" id="UP000810292"/>
    </source>
</evidence>
<evidence type="ECO:0000256" key="1">
    <source>
        <dbReference type="SAM" id="SignalP"/>
    </source>
</evidence>
<reference evidence="2" key="1">
    <citation type="submission" date="2020-10" db="EMBL/GenBank/DDBJ databases">
        <authorList>
            <person name="Gilroy R."/>
        </authorList>
    </citation>
    <scope>NUCLEOTIDE SEQUENCE</scope>
    <source>
        <strain evidence="2">14700</strain>
    </source>
</reference>
<dbReference type="PROSITE" id="PS51257">
    <property type="entry name" value="PROKAR_LIPOPROTEIN"/>
    <property type="match status" value="1"/>
</dbReference>
<name>A0A9D9IDJ8_9SPIO</name>
<accession>A0A9D9IDJ8</accession>
<keyword evidence="1" id="KW-0732">Signal</keyword>
<feature type="chain" id="PRO_5039639061" evidence="1">
    <location>
        <begin position="23"/>
        <end position="186"/>
    </location>
</feature>
<proteinExistence type="predicted"/>
<dbReference type="Proteomes" id="UP000810292">
    <property type="component" value="Unassembled WGS sequence"/>
</dbReference>
<reference evidence="2" key="2">
    <citation type="journal article" date="2021" name="PeerJ">
        <title>Extensive microbial diversity within the chicken gut microbiome revealed by metagenomics and culture.</title>
        <authorList>
            <person name="Gilroy R."/>
            <person name="Ravi A."/>
            <person name="Getino M."/>
            <person name="Pursley I."/>
            <person name="Horton D.L."/>
            <person name="Alikhan N.F."/>
            <person name="Baker D."/>
            <person name="Gharbi K."/>
            <person name="Hall N."/>
            <person name="Watson M."/>
            <person name="Adriaenssens E.M."/>
            <person name="Foster-Nyarko E."/>
            <person name="Jarju S."/>
            <person name="Secka A."/>
            <person name="Antonio M."/>
            <person name="Oren A."/>
            <person name="Chaudhuri R.R."/>
            <person name="La Ragione R."/>
            <person name="Hildebrand F."/>
            <person name="Pallen M.J."/>
        </authorList>
    </citation>
    <scope>NUCLEOTIDE SEQUENCE</scope>
    <source>
        <strain evidence="2">14700</strain>
    </source>
</reference>
<sequence length="186" mass="20177">MKKAIFPIITIMILLLAGCTFAFKTNVTVEVQIDGVDESSFDNDIFIFAFRNAADRDSVYDELLAEAQKEDSKTGEFDGYLYSQYKVQGKPSGSIAKAIARYVSGGSGLFQDAEGTAATMTIEWTTTSPEYGEDYDSPYIYLLAAGEGSDGKCYLGQVDAEIHSSGSSSALIRIYDTAGLKTEENV</sequence>
<feature type="signal peptide" evidence="1">
    <location>
        <begin position="1"/>
        <end position="22"/>
    </location>
</feature>
<dbReference type="AlphaFoldDB" id="A0A9D9IDJ8"/>
<protein>
    <submittedName>
        <fullName evidence="2">Uncharacterized protein</fullName>
    </submittedName>
</protein>